<dbReference type="AlphaFoldDB" id="A0A1S9ZSL7"/>
<evidence type="ECO:0000313" key="4">
    <source>
        <dbReference type="EMBL" id="UZA51284.1"/>
    </source>
</evidence>
<evidence type="ECO:0000313" key="5">
    <source>
        <dbReference type="Proteomes" id="UP000254133"/>
    </source>
</evidence>
<gene>
    <name evidence="3" type="ORF">LP092_02095</name>
    <name evidence="4" type="ORF">LP129_12480</name>
    <name evidence="2" type="ORF">NCTC9426_01027</name>
</gene>
<evidence type="ECO:0000256" key="1">
    <source>
        <dbReference type="SAM" id="SignalP"/>
    </source>
</evidence>
<dbReference type="EMBL" id="CP087830">
    <property type="protein sequence ID" value="UZA03582.1"/>
    <property type="molecule type" value="Genomic_DNA"/>
</dbReference>
<dbReference type="EMBL" id="UGPZ01000002">
    <property type="protein sequence ID" value="STY90994.1"/>
    <property type="molecule type" value="Genomic_DNA"/>
</dbReference>
<dbReference type="EMBL" id="CP087781">
    <property type="protein sequence ID" value="UZA51284.1"/>
    <property type="molecule type" value="Genomic_DNA"/>
</dbReference>
<name>A0A1S9ZSL7_MORBO</name>
<dbReference type="STRING" id="476.B0182_13745"/>
<dbReference type="KEGG" id="mboi:DQF64_12340"/>
<feature type="signal peptide" evidence="1">
    <location>
        <begin position="1"/>
        <end position="24"/>
    </location>
</feature>
<accession>A0A1S9ZSL7</accession>
<evidence type="ECO:0000313" key="7">
    <source>
        <dbReference type="Proteomes" id="UP001163632"/>
    </source>
</evidence>
<keyword evidence="7" id="KW-1185">Reference proteome</keyword>
<dbReference type="Proteomes" id="UP001163283">
    <property type="component" value="Chromosome"/>
</dbReference>
<feature type="chain" id="PRO_5044566278" evidence="1">
    <location>
        <begin position="25"/>
        <end position="176"/>
    </location>
</feature>
<dbReference type="Proteomes" id="UP000254133">
    <property type="component" value="Unassembled WGS sequence"/>
</dbReference>
<protein>
    <submittedName>
        <fullName evidence="2">Uncharacterized protein</fullName>
    </submittedName>
</protein>
<evidence type="ECO:0000313" key="2">
    <source>
        <dbReference type="EMBL" id="STY90994.1"/>
    </source>
</evidence>
<keyword evidence="1" id="KW-0732">Signal</keyword>
<evidence type="ECO:0000313" key="3">
    <source>
        <dbReference type="EMBL" id="UZA03582.1"/>
    </source>
</evidence>
<evidence type="ECO:0000313" key="6">
    <source>
        <dbReference type="Proteomes" id="UP001163283"/>
    </source>
</evidence>
<sequence>MKPTQPLKFLLGLAITCLFSIAQAKIINPNNLVNKSTLGCNFSSEQSVFLSDFYGALLKDKVASKNISGRLYTIKDSDYVLQGFYSIGHNFIHKDKIILEYTGLDLNFKKFNMNILRIAAFSENDNGDENFGYYFIIRDMPEKTSQRMRYLGIEPQNLILEKTSAGNTRLKCILVG</sequence>
<organism evidence="2 5">
    <name type="scientific">Moraxella bovis</name>
    <dbReference type="NCBI Taxonomy" id="476"/>
    <lineage>
        <taxon>Bacteria</taxon>
        <taxon>Pseudomonadati</taxon>
        <taxon>Pseudomonadota</taxon>
        <taxon>Gammaproteobacteria</taxon>
        <taxon>Moraxellales</taxon>
        <taxon>Moraxellaceae</taxon>
        <taxon>Moraxella</taxon>
    </lineage>
</organism>
<reference evidence="3 6" key="2">
    <citation type="journal article" date="2022" name="BMC Microbiol.">
        <title>Whole genome sequencing of Moraxella bovis strains from North America reveals two genotypes with different genetic determinants.</title>
        <authorList>
            <person name="Wynn E.L."/>
            <person name="Hille M.M."/>
            <person name="Loy J.D."/>
            <person name="Schuller G."/>
            <person name="Kuhn K.L."/>
            <person name="Dickey A.M."/>
            <person name="Bono J.L."/>
            <person name="Clawson M.L."/>
        </authorList>
    </citation>
    <scope>NUCLEOTIDE SEQUENCE</scope>
    <source>
        <strain evidence="3">SAM102599</strain>
        <strain evidence="4 6">SAM57978</strain>
    </source>
</reference>
<dbReference type="Proteomes" id="UP001163632">
    <property type="component" value="Chromosome"/>
</dbReference>
<dbReference type="RefSeq" id="WP_078275428.1">
    <property type="nucleotide sequence ID" value="NZ_CP030241.1"/>
</dbReference>
<proteinExistence type="predicted"/>
<reference evidence="2 5" key="1">
    <citation type="submission" date="2018-06" db="EMBL/GenBank/DDBJ databases">
        <authorList>
            <consortium name="Pathogen Informatics"/>
            <person name="Doyle S."/>
        </authorList>
    </citation>
    <scope>NUCLEOTIDE SEQUENCE [LARGE SCALE GENOMIC DNA]</scope>
    <source>
        <strain evidence="2 5">NCTC9426</strain>
    </source>
</reference>